<proteinExistence type="predicted"/>
<gene>
    <name evidence="6" type="ORF">BVC80_1837g348</name>
</gene>
<dbReference type="GO" id="GO:0005524">
    <property type="term" value="F:ATP binding"/>
    <property type="evidence" value="ECO:0007669"/>
    <property type="project" value="UniProtKB-KW"/>
</dbReference>
<dbReference type="Proteomes" id="UP000195402">
    <property type="component" value="Unassembled WGS sequence"/>
</dbReference>
<dbReference type="OMA" id="QLCHERS"/>
<sequence>MKVLQWPVLDTSDDVIDRGDEAASSSRTEDPSPWCKLISQNPQNPHIPIYQTLFTVSSHINSDLYLAEFSNSVFIYWMKLNQFAALEITGGEGKGSVQVNGVHLDDMNTPFCLNSGDEVTFITAAAGVNRSYIFQQLATGHKNTLERDSQTASTSSGFKEELHLGILDGRELETSFTNFPHYLSEIARNLLIGSAFIHLKCGPPSTNYTSEIPSMSPRILLSGPAGSELYQEDLVKALANHFGAKLLIFGNPMFKIGDRVQFVGQPSITENPILLDLRGPIDDGHWGKVILAFKDKLFSKIGIQFDKPIMGGSDLGGLCEAGYGFFCKVNQLCHERSSEDELIDSLFEVVHSEISRNTALIVFLKDDVKKFTLRNFSTFKEKLENFPTDNVVIIASHIQAKKLCNKDMDVSENENKQWLQLFPNNKVSVVFPEDNCLLVTAKAKVAREVLQSKIEQEVDNFRLEQNLNILSSVFSRCGFEYEGLETVCIKDQILTNESAEKVAVWALGHSLMQNLESGGVDDATPVLSRKSIEDGIGLLLHASKSKSPRSKKSLKDVATVDVYENLLLNNVISPGDLGVGFDEIGAEEHVKKMLKELTMLSLQRTELFSEGQLAKPCKGILLFGPPGTGKQMLAKAVASEVRSNFISFSMSSITAHKWSGDGELYVKAVFSLARKLAPSIIFVDEVDSMLHWKEGTGESVEMRKMKKDFMLCWDSLCAERVLVLASTSRPYDLEMAVIRRLPCRLMVDLPTEVNRKKILKVILAKQKNVSPDVDLDTVAKLTGGYSASDLERLCYTAAYRPLGEILQRDLHVAVGEGRPAPILYGSDDVRPLLMEDFRYSLQQVSASVPSAIVKEIQLWNELNGDGGSQTKSVPSYYF</sequence>
<dbReference type="InterPro" id="IPR027417">
    <property type="entry name" value="P-loop_NTPase"/>
</dbReference>
<feature type="domain" description="AAA+ ATPase" evidence="5">
    <location>
        <begin position="616"/>
        <end position="751"/>
    </location>
</feature>
<keyword evidence="3" id="KW-0472">Membrane</keyword>
<dbReference type="AlphaFoldDB" id="A0A200R491"/>
<evidence type="ECO:0000256" key="3">
    <source>
        <dbReference type="ARBA" id="ARBA00022787"/>
    </source>
</evidence>
<organism evidence="6 7">
    <name type="scientific">Macleaya cordata</name>
    <name type="common">Five-seeded plume-poppy</name>
    <name type="synonym">Bocconia cordata</name>
    <dbReference type="NCBI Taxonomy" id="56857"/>
    <lineage>
        <taxon>Eukaryota</taxon>
        <taxon>Viridiplantae</taxon>
        <taxon>Streptophyta</taxon>
        <taxon>Embryophyta</taxon>
        <taxon>Tracheophyta</taxon>
        <taxon>Spermatophyta</taxon>
        <taxon>Magnoliopsida</taxon>
        <taxon>Ranunculales</taxon>
        <taxon>Papaveraceae</taxon>
        <taxon>Papaveroideae</taxon>
        <taxon>Macleaya</taxon>
    </lineage>
</organism>
<dbReference type="InterPro" id="IPR041569">
    <property type="entry name" value="AAA_lid_3"/>
</dbReference>
<dbReference type="Pfam" id="PF24933">
    <property type="entry name" value="DUF7751"/>
    <property type="match status" value="1"/>
</dbReference>
<reference evidence="6 7" key="1">
    <citation type="journal article" date="2017" name="Mol. Plant">
        <title>The Genome of Medicinal Plant Macleaya cordata Provides New Insights into Benzylisoquinoline Alkaloids Metabolism.</title>
        <authorList>
            <person name="Liu X."/>
            <person name="Liu Y."/>
            <person name="Huang P."/>
            <person name="Ma Y."/>
            <person name="Qing Z."/>
            <person name="Tang Q."/>
            <person name="Cao H."/>
            <person name="Cheng P."/>
            <person name="Zheng Y."/>
            <person name="Yuan Z."/>
            <person name="Zhou Y."/>
            <person name="Liu J."/>
            <person name="Tang Z."/>
            <person name="Zhuo Y."/>
            <person name="Zhang Y."/>
            <person name="Yu L."/>
            <person name="Huang J."/>
            <person name="Yang P."/>
            <person name="Peng Q."/>
            <person name="Zhang J."/>
            <person name="Jiang W."/>
            <person name="Zhang Z."/>
            <person name="Lin K."/>
            <person name="Ro D.K."/>
            <person name="Chen X."/>
            <person name="Xiong X."/>
            <person name="Shang Y."/>
            <person name="Huang S."/>
            <person name="Zeng J."/>
        </authorList>
    </citation>
    <scope>NUCLEOTIDE SEQUENCE [LARGE SCALE GENOMIC DNA]</scope>
    <source>
        <strain evidence="7">cv. BLH2017</strain>
        <tissue evidence="6">Root</tissue>
    </source>
</reference>
<dbReference type="Gene3D" id="3.40.50.300">
    <property type="entry name" value="P-loop containing nucleotide triphosphate hydrolases"/>
    <property type="match status" value="1"/>
</dbReference>
<keyword evidence="2" id="KW-0547">Nucleotide-binding</keyword>
<dbReference type="EMBL" id="MVGT01000438">
    <property type="protein sequence ID" value="OVA17522.1"/>
    <property type="molecule type" value="Genomic_DNA"/>
</dbReference>
<comment type="subcellular location">
    <subcellularLocation>
        <location evidence="1">Mitochondrion outer membrane</location>
        <topology evidence="1">Single-pass membrane protein</topology>
    </subcellularLocation>
</comment>
<dbReference type="InterPro" id="IPR003959">
    <property type="entry name" value="ATPase_AAA_core"/>
</dbReference>
<dbReference type="PANTHER" id="PTHR45644:SF39">
    <property type="entry name" value="AAA-TYPE ATPASE FAMILY PROTEIN-RELATED"/>
    <property type="match status" value="1"/>
</dbReference>
<evidence type="ECO:0000256" key="4">
    <source>
        <dbReference type="ARBA" id="ARBA00022840"/>
    </source>
</evidence>
<dbReference type="InParanoid" id="A0A200R491"/>
<dbReference type="SUPFAM" id="SSF52540">
    <property type="entry name" value="P-loop containing nucleoside triphosphate hydrolases"/>
    <property type="match status" value="1"/>
</dbReference>
<dbReference type="SMART" id="SM00382">
    <property type="entry name" value="AAA"/>
    <property type="match status" value="1"/>
</dbReference>
<evidence type="ECO:0000256" key="2">
    <source>
        <dbReference type="ARBA" id="ARBA00022741"/>
    </source>
</evidence>
<keyword evidence="3" id="KW-1000">Mitochondrion outer membrane</keyword>
<evidence type="ECO:0000259" key="5">
    <source>
        <dbReference type="SMART" id="SM00382"/>
    </source>
</evidence>
<dbReference type="InterPro" id="IPR056653">
    <property type="entry name" value="DUF7751"/>
</dbReference>
<dbReference type="InterPro" id="IPR051701">
    <property type="entry name" value="Mito_OM_Translocase_MSP1"/>
</dbReference>
<dbReference type="OrthoDB" id="10254455at2759"/>
<dbReference type="GO" id="GO:0005741">
    <property type="term" value="C:mitochondrial outer membrane"/>
    <property type="evidence" value="ECO:0007669"/>
    <property type="project" value="UniProtKB-SubCell"/>
</dbReference>
<name>A0A200R491_MACCD</name>
<keyword evidence="7" id="KW-1185">Reference proteome</keyword>
<dbReference type="Pfam" id="PF17862">
    <property type="entry name" value="AAA_lid_3"/>
    <property type="match status" value="1"/>
</dbReference>
<dbReference type="PANTHER" id="PTHR45644">
    <property type="entry name" value="AAA ATPASE, PUTATIVE (AFU_ORTHOLOGUE AFUA_2G12920)-RELATED-RELATED"/>
    <property type="match status" value="1"/>
</dbReference>
<keyword evidence="4" id="KW-0067">ATP-binding</keyword>
<dbReference type="STRING" id="56857.A0A200R491"/>
<dbReference type="Gene3D" id="1.10.8.60">
    <property type="match status" value="1"/>
</dbReference>
<evidence type="ECO:0000313" key="6">
    <source>
        <dbReference type="EMBL" id="OVA17522.1"/>
    </source>
</evidence>
<dbReference type="GO" id="GO:0016887">
    <property type="term" value="F:ATP hydrolysis activity"/>
    <property type="evidence" value="ECO:0007669"/>
    <property type="project" value="InterPro"/>
</dbReference>
<evidence type="ECO:0000313" key="7">
    <source>
        <dbReference type="Proteomes" id="UP000195402"/>
    </source>
</evidence>
<evidence type="ECO:0000256" key="1">
    <source>
        <dbReference type="ARBA" id="ARBA00004572"/>
    </source>
</evidence>
<keyword evidence="3" id="KW-0496">Mitochondrion</keyword>
<protein>
    <submittedName>
        <fullName evidence="6">AAA+ ATPase domain</fullName>
    </submittedName>
</protein>
<accession>A0A200R491</accession>
<dbReference type="Pfam" id="PF00004">
    <property type="entry name" value="AAA"/>
    <property type="match status" value="1"/>
</dbReference>
<comment type="caution">
    <text evidence="6">The sequence shown here is derived from an EMBL/GenBank/DDBJ whole genome shotgun (WGS) entry which is preliminary data.</text>
</comment>
<dbReference type="InterPro" id="IPR003593">
    <property type="entry name" value="AAA+_ATPase"/>
</dbReference>